<gene>
    <name evidence="2" type="ORF">DWB61_04015</name>
</gene>
<dbReference type="InterPro" id="IPR011467">
    <property type="entry name" value="DUF1573"/>
</dbReference>
<sequence length="364" mass="40469">MRFFYFLLIGLVLSSFGLSAQETKPVMEFGSTIHDFGAIKEETGKQVYSFEFVNKGTSPIVIQNVRSSCGCTSPDWSKAPVAPGQKGFIKATFDPKNRPGPFNKSITITANTNPSISILRIKGAVTARVKTVQDSFPRLMSGLRMTSNHLPFTKVKNNEVKEAILEVYNDTDSAMTVSFRRIPAHLNIKLVPEKIAPKTRGKIIAVYDATKKNDWGFVTDYLDLLINGTFEPRNRLTISADITENFDMWSKDELSKAPKLEFEEKVFNFGELAQGEKAEHIFLMKNTGKSDLLIRKTKASCGCTAISPQSKIIKAGESTELKVVFNSRGKRGRQNKRITVITNAPTTSTVDLRVMGNVIMPKVN</sequence>
<proteinExistence type="predicted"/>
<evidence type="ECO:0000313" key="2">
    <source>
        <dbReference type="EMBL" id="RRG23568.1"/>
    </source>
</evidence>
<dbReference type="EMBL" id="QQWG01000003">
    <property type="protein sequence ID" value="RRG23568.1"/>
    <property type="molecule type" value="Genomic_DNA"/>
</dbReference>
<feature type="chain" id="PRO_5019203093" evidence="1">
    <location>
        <begin position="21"/>
        <end position="364"/>
    </location>
</feature>
<comment type="caution">
    <text evidence="2">The sequence shown here is derived from an EMBL/GenBank/DDBJ whole genome shotgun (WGS) entry which is preliminary data.</text>
</comment>
<dbReference type="Pfam" id="PF07610">
    <property type="entry name" value="DUF1573"/>
    <property type="match status" value="2"/>
</dbReference>
<name>A0A425Y4Y7_9BACT</name>
<dbReference type="PANTHER" id="PTHR37833:SF1">
    <property type="entry name" value="SIGNAL PEPTIDE PROTEIN"/>
    <property type="match status" value="1"/>
</dbReference>
<protein>
    <submittedName>
        <fullName evidence="2">DUF1573 domain-containing protein</fullName>
    </submittedName>
</protein>
<dbReference type="PANTHER" id="PTHR37833">
    <property type="entry name" value="LIPOPROTEIN-RELATED"/>
    <property type="match status" value="1"/>
</dbReference>
<dbReference type="Gene3D" id="2.60.40.10">
    <property type="entry name" value="Immunoglobulins"/>
    <property type="match status" value="3"/>
</dbReference>
<keyword evidence="1" id="KW-0732">Signal</keyword>
<keyword evidence="3" id="KW-1185">Reference proteome</keyword>
<dbReference type="Proteomes" id="UP000285794">
    <property type="component" value="Unassembled WGS sequence"/>
</dbReference>
<dbReference type="OrthoDB" id="1466304at2"/>
<organism evidence="2 3">
    <name type="scientific">Ancylomarina euxinus</name>
    <dbReference type="NCBI Taxonomy" id="2283627"/>
    <lineage>
        <taxon>Bacteria</taxon>
        <taxon>Pseudomonadati</taxon>
        <taxon>Bacteroidota</taxon>
        <taxon>Bacteroidia</taxon>
        <taxon>Marinilabiliales</taxon>
        <taxon>Marinifilaceae</taxon>
        <taxon>Ancylomarina</taxon>
    </lineage>
</organism>
<evidence type="ECO:0000256" key="1">
    <source>
        <dbReference type="SAM" id="SignalP"/>
    </source>
</evidence>
<reference evidence="2 3" key="1">
    <citation type="submission" date="2018-07" db="EMBL/GenBank/DDBJ databases">
        <title>Draft genome sequence of Ancylomarina sp. M1P.</title>
        <authorList>
            <person name="Yadav S."/>
            <person name="Villanueva L."/>
            <person name="Damste J.S.S."/>
        </authorList>
    </citation>
    <scope>NUCLEOTIDE SEQUENCE [LARGE SCALE GENOMIC DNA]</scope>
    <source>
        <strain evidence="2 3">M1P</strain>
    </source>
</reference>
<dbReference type="InterPro" id="IPR013783">
    <property type="entry name" value="Ig-like_fold"/>
</dbReference>
<accession>A0A425Y4Y7</accession>
<dbReference type="RefSeq" id="WP_125029606.1">
    <property type="nucleotide sequence ID" value="NZ_JAPXVP010000003.1"/>
</dbReference>
<dbReference type="AlphaFoldDB" id="A0A425Y4Y7"/>
<feature type="signal peptide" evidence="1">
    <location>
        <begin position="1"/>
        <end position="20"/>
    </location>
</feature>
<evidence type="ECO:0000313" key="3">
    <source>
        <dbReference type="Proteomes" id="UP000285794"/>
    </source>
</evidence>